<keyword evidence="1" id="KW-0812">Transmembrane</keyword>
<dbReference type="HOGENOM" id="CLU_1511207_0_0_1"/>
<feature type="transmembrane region" description="Helical" evidence="1">
    <location>
        <begin position="141"/>
        <end position="163"/>
    </location>
</feature>
<accession>B2AV60</accession>
<gene>
    <name evidence="2" type="ORF">PODANS_7_4007</name>
</gene>
<dbReference type="GeneID" id="6192729"/>
<organism evidence="2">
    <name type="scientific">Podospora anserina (strain S / ATCC MYA-4624 / DSM 980 / FGSC 10383)</name>
    <name type="common">Pleurage anserina</name>
    <dbReference type="NCBI Taxonomy" id="515849"/>
    <lineage>
        <taxon>Eukaryota</taxon>
        <taxon>Fungi</taxon>
        <taxon>Dikarya</taxon>
        <taxon>Ascomycota</taxon>
        <taxon>Pezizomycotina</taxon>
        <taxon>Sordariomycetes</taxon>
        <taxon>Sordariomycetidae</taxon>
        <taxon>Sordariales</taxon>
        <taxon>Podosporaceae</taxon>
        <taxon>Podospora</taxon>
        <taxon>Podospora anserina</taxon>
    </lineage>
</organism>
<keyword evidence="4" id="KW-1185">Reference proteome</keyword>
<protein>
    <submittedName>
        <fullName evidence="2">Podospora anserina S mat+ genomic DNA chromosome 7, supercontig 1</fullName>
    </submittedName>
</protein>
<reference evidence="2 4" key="1">
    <citation type="journal article" date="2008" name="Genome Biol.">
        <title>The genome sequence of the model ascomycete fungus Podospora anserina.</title>
        <authorList>
            <person name="Espagne E."/>
            <person name="Lespinet O."/>
            <person name="Malagnac F."/>
            <person name="Da Silva C."/>
            <person name="Jaillon O."/>
            <person name="Porcel B.M."/>
            <person name="Couloux A."/>
            <person name="Aury J.-M."/>
            <person name="Segurens B."/>
            <person name="Poulain J."/>
            <person name="Anthouard V."/>
            <person name="Grossetete S."/>
            <person name="Khalili H."/>
            <person name="Coppin E."/>
            <person name="Dequard-Chablat M."/>
            <person name="Picard M."/>
            <person name="Contamine V."/>
            <person name="Arnaise S."/>
            <person name="Bourdais A."/>
            <person name="Berteaux-Lecellier V."/>
            <person name="Gautheret D."/>
            <person name="de Vries R.P."/>
            <person name="Battaglia E."/>
            <person name="Coutinho P.M."/>
            <person name="Danchin E.G.J."/>
            <person name="Henrissat B."/>
            <person name="El Khoury R."/>
            <person name="Sainsard-Chanet A."/>
            <person name="Boivin A."/>
            <person name="Pinan-Lucarre B."/>
            <person name="Sellem C.H."/>
            <person name="Debuchy R."/>
            <person name="Wincker P."/>
            <person name="Weissenbach J."/>
            <person name="Silar P."/>
        </authorList>
    </citation>
    <scope>NUCLEOTIDE SEQUENCE [LARGE SCALE GENOMIC DNA]</scope>
    <source>
        <strain evidence="4">S / ATCC MYA-4624 / DSM 980 / FGSC 10383</strain>
        <strain evidence="2">S mat+</strain>
    </source>
</reference>
<dbReference type="EMBL" id="CU633900">
    <property type="protein sequence ID" value="CAP68283.1"/>
    <property type="molecule type" value="Genomic_DNA"/>
</dbReference>
<evidence type="ECO:0000313" key="2">
    <source>
        <dbReference type="EMBL" id="CAP68283.1"/>
    </source>
</evidence>
<dbReference type="EMBL" id="FO904942">
    <property type="protein sequence ID" value="CDP31755.1"/>
    <property type="molecule type" value="Genomic_DNA"/>
</dbReference>
<keyword evidence="1" id="KW-1133">Transmembrane helix</keyword>
<keyword evidence="1" id="KW-0472">Membrane</keyword>
<evidence type="ECO:0000256" key="1">
    <source>
        <dbReference type="SAM" id="Phobius"/>
    </source>
</evidence>
<reference evidence="3" key="4">
    <citation type="submission" date="2014-09" db="EMBL/GenBank/DDBJ databases">
        <title>Maintaining two mating types: Structure of the mating type locus and its role in heterokaryosis in Podospora anserina.</title>
        <authorList>
            <person name="Grognet P."/>
            <person name="Bidard F."/>
            <person name="Kuchly C."/>
            <person name="Chan Ho Tong L."/>
            <person name="Coppin E."/>
            <person name="Ait Benkhali J."/>
            <person name="Couloux A."/>
            <person name="Wincker P."/>
            <person name="Debuchy R."/>
            <person name="Silar P."/>
        </authorList>
    </citation>
    <scope>NUCLEOTIDE SEQUENCE</scope>
</reference>
<reference evidence="2" key="2">
    <citation type="submission" date="2008-07" db="EMBL/GenBank/DDBJ databases">
        <authorList>
            <person name="Genoscope - CEA"/>
        </authorList>
    </citation>
    <scope>NUCLEOTIDE SEQUENCE</scope>
    <source>
        <strain evidence="2">S mat+</strain>
    </source>
</reference>
<name>B2AV60_PODAN</name>
<proteinExistence type="predicted"/>
<reference evidence="4" key="3">
    <citation type="journal article" date="2014" name="Genetics">
        <title>Maintaining two mating types: Structure of the mating type locus and its role in heterokaryosis in Podospora anserina.</title>
        <authorList>
            <person name="Grognet P."/>
            <person name="Bidard F."/>
            <person name="Kuchly C."/>
            <person name="Tong L.C.H."/>
            <person name="Coppin E."/>
            <person name="Benkhali J.A."/>
            <person name="Couloux A."/>
            <person name="Wincker P."/>
            <person name="Debuchy R."/>
            <person name="Silar P."/>
        </authorList>
    </citation>
    <scope>GENOME REANNOTATION</scope>
    <source>
        <strain evidence="4">S / ATCC MYA-4624 / DSM 980 / FGSC 10383</strain>
    </source>
</reference>
<dbReference type="Proteomes" id="UP000001197">
    <property type="component" value="Chromosome 7"/>
</dbReference>
<sequence>MCTDTEKISAGPPAELKDTLELLRILAAQVDGAVGAKAVEAAASHGISIGSVDVTDKARLRSGNFVSTAWKEEMNLPQTDSTVAISSLRAGGESRVTAGNTYAEKDSFWDWGRAVNAKSAGGGGNPAADSEPEGSATPTGAIIRGVVGGVVGIAILAIVMWLLHRRRAEYQQLSIQQG</sequence>
<dbReference type="RefSeq" id="XP_001907611.1">
    <property type="nucleotide sequence ID" value="XM_001907576.1"/>
</dbReference>
<dbReference type="VEuPathDB" id="FungiDB:PODANS_7_4007"/>
<dbReference type="KEGG" id="pan:PODANSg4645"/>
<dbReference type="InParanoid" id="B2AV60"/>
<evidence type="ECO:0000313" key="4">
    <source>
        <dbReference type="Proteomes" id="UP000001197"/>
    </source>
</evidence>
<dbReference type="AlphaFoldDB" id="B2AV60"/>
<evidence type="ECO:0000313" key="3">
    <source>
        <dbReference type="EMBL" id="CDP31755.1"/>
    </source>
</evidence>